<comment type="caution">
    <text evidence="2">The sequence shown here is derived from an EMBL/GenBank/DDBJ whole genome shotgun (WGS) entry which is preliminary data.</text>
</comment>
<feature type="transmembrane region" description="Helical" evidence="1">
    <location>
        <begin position="415"/>
        <end position="436"/>
    </location>
</feature>
<feature type="transmembrane region" description="Helical" evidence="1">
    <location>
        <begin position="130"/>
        <end position="151"/>
    </location>
</feature>
<dbReference type="Proteomes" id="UP001139451">
    <property type="component" value="Unassembled WGS sequence"/>
</dbReference>
<name>A0A9X2KKS7_9SPHN</name>
<dbReference type="RefSeq" id="WP_254291713.1">
    <property type="nucleotide sequence ID" value="NZ_JAMLDX010000002.1"/>
</dbReference>
<feature type="transmembrane region" description="Helical" evidence="1">
    <location>
        <begin position="367"/>
        <end position="385"/>
    </location>
</feature>
<organism evidence="2 3">
    <name type="scientific">Sphingomonas tagetis</name>
    <dbReference type="NCBI Taxonomy" id="2949092"/>
    <lineage>
        <taxon>Bacteria</taxon>
        <taxon>Pseudomonadati</taxon>
        <taxon>Pseudomonadota</taxon>
        <taxon>Alphaproteobacteria</taxon>
        <taxon>Sphingomonadales</taxon>
        <taxon>Sphingomonadaceae</taxon>
        <taxon>Sphingomonas</taxon>
    </lineage>
</organism>
<keyword evidence="1" id="KW-0812">Transmembrane</keyword>
<dbReference type="EMBL" id="JAMLDX010000002">
    <property type="protein sequence ID" value="MCP3729686.1"/>
    <property type="molecule type" value="Genomic_DNA"/>
</dbReference>
<protein>
    <submittedName>
        <fullName evidence="2">Uncharacterized protein</fullName>
    </submittedName>
</protein>
<feature type="transmembrane region" description="Helical" evidence="1">
    <location>
        <begin position="224"/>
        <end position="248"/>
    </location>
</feature>
<feature type="transmembrane region" description="Helical" evidence="1">
    <location>
        <begin position="391"/>
        <end position="408"/>
    </location>
</feature>
<proteinExistence type="predicted"/>
<gene>
    <name evidence="2" type="ORF">M9978_04520</name>
</gene>
<dbReference type="AlphaFoldDB" id="A0A9X2KKS7"/>
<accession>A0A9X2KKS7</accession>
<keyword evidence="3" id="KW-1185">Reference proteome</keyword>
<feature type="transmembrane region" description="Helical" evidence="1">
    <location>
        <begin position="189"/>
        <end position="212"/>
    </location>
</feature>
<keyword evidence="1" id="KW-0472">Membrane</keyword>
<evidence type="ECO:0000313" key="2">
    <source>
        <dbReference type="EMBL" id="MCP3729686.1"/>
    </source>
</evidence>
<feature type="transmembrane region" description="Helical" evidence="1">
    <location>
        <begin position="102"/>
        <end position="124"/>
    </location>
</feature>
<evidence type="ECO:0000256" key="1">
    <source>
        <dbReference type="SAM" id="Phobius"/>
    </source>
</evidence>
<sequence length="572" mass="58642">MTAALSGRWRDAAIAMAVAALLTLAWTIADWARLSALILPDPDDMMRLMQIRDWIGGQAFSDLSQYQLGGGLAMHWSRLPDLVPAALIVLLEPLAGRHGAELVAVILWPAVLFAATLALLASLARRLSGGAGAGLIALLLGALAYPATGFFTPGRIDHHGLQLLLLLAGGRAMLAAPSARAGAVAGVAIAASIAIGLESAPLCALVLAAIALRWVVEGKDRAAMLAATGMGLSGGMALAALLLAPRIWPSALCDAFTPPVAWMAILAGVLLAMVGVVPGLDTRVRRVGALALAGAMLIAAVPFLAPACLAGPYGAVPPLLRTLWLDHVAEAQPLFGTPVAVVIGYAGLMLAGLAAVVVQVARNRSDAGLLSWLALLLGAVVLSGIQLRLAPFGAALAVPVLAAMIVRVRARGRPLATVAAWAGSAGILYPLAAGALPVSRPAEQPRAPCLTPANLQRIAVLGPGMIAVPLDMGAYVLETPGQAVLAAPYHRNGAANLAHYRLFLGKPETAAAEAQWWKLRAIAYCPGWVDDLDLAGVAAPGSIVALARQGRTPGWTKPVAGPDGVIILVPRP</sequence>
<feature type="transmembrane region" description="Helical" evidence="1">
    <location>
        <begin position="287"/>
        <end position="315"/>
    </location>
</feature>
<evidence type="ECO:0000313" key="3">
    <source>
        <dbReference type="Proteomes" id="UP001139451"/>
    </source>
</evidence>
<reference evidence="2" key="1">
    <citation type="submission" date="2022-05" db="EMBL/GenBank/DDBJ databases">
        <title>Sphingomonas sp. strain MG17 Genome sequencing and assembly.</title>
        <authorList>
            <person name="Kim I."/>
        </authorList>
    </citation>
    <scope>NUCLEOTIDE SEQUENCE</scope>
    <source>
        <strain evidence="2">MG17</strain>
    </source>
</reference>
<keyword evidence="1" id="KW-1133">Transmembrane helix</keyword>
<feature type="transmembrane region" description="Helical" evidence="1">
    <location>
        <begin position="335"/>
        <end position="360"/>
    </location>
</feature>
<feature type="transmembrane region" description="Helical" evidence="1">
    <location>
        <begin position="260"/>
        <end position="280"/>
    </location>
</feature>